<keyword evidence="1" id="KW-0143">Chaperone</keyword>
<evidence type="ECO:0000313" key="4">
    <source>
        <dbReference type="Proteomes" id="UP000253987"/>
    </source>
</evidence>
<dbReference type="PRINTS" id="PR00625">
    <property type="entry name" value="JDOMAIN"/>
</dbReference>
<dbReference type="EMBL" id="QFWX01000001">
    <property type="protein sequence ID" value="PXX93431.1"/>
    <property type="molecule type" value="Genomic_DNA"/>
</dbReference>
<evidence type="ECO:0000313" key="3">
    <source>
        <dbReference type="EMBL" id="PXX93431.1"/>
    </source>
</evidence>
<name>A0A2V3ZNP8_9GAMM</name>
<dbReference type="Pfam" id="PF00226">
    <property type="entry name" value="DnaJ"/>
    <property type="match status" value="1"/>
</dbReference>
<protein>
    <submittedName>
        <fullName evidence="3">Molecular chaperone DjlA</fullName>
    </submittedName>
</protein>
<comment type="caution">
    <text evidence="3">The sequence shown here is derived from an EMBL/GenBank/DDBJ whole genome shotgun (WGS) entry which is preliminary data.</text>
</comment>
<evidence type="ECO:0000259" key="2">
    <source>
        <dbReference type="PROSITE" id="PS50076"/>
    </source>
</evidence>
<reference evidence="3 4" key="2">
    <citation type="submission" date="2018-06" db="EMBL/GenBank/DDBJ databases">
        <title>Marinobactersediminissp. nov, a moderately halophilic bacterium isolated from marine solar saltern.</title>
        <authorList>
            <person name="Zhang Y."/>
        </authorList>
    </citation>
    <scope>NUCLEOTIDE SEQUENCE [LARGE SCALE GENOMIC DNA]</scope>
    <source>
        <strain evidence="3 4">F01</strain>
    </source>
</reference>
<organism evidence="3 4">
    <name type="scientific">Marinobacter vulgaris</name>
    <dbReference type="NCBI Taxonomy" id="1928331"/>
    <lineage>
        <taxon>Bacteria</taxon>
        <taxon>Pseudomonadati</taxon>
        <taxon>Pseudomonadota</taxon>
        <taxon>Gammaproteobacteria</taxon>
        <taxon>Pseudomonadales</taxon>
        <taxon>Marinobacteraceae</taxon>
        <taxon>Marinobacter</taxon>
    </lineage>
</organism>
<dbReference type="InterPro" id="IPR001623">
    <property type="entry name" value="DnaJ_domain"/>
</dbReference>
<dbReference type="PROSITE" id="PS50076">
    <property type="entry name" value="DNAJ_2"/>
    <property type="match status" value="1"/>
</dbReference>
<dbReference type="OrthoDB" id="9782583at2"/>
<dbReference type="Gene3D" id="1.10.287.110">
    <property type="entry name" value="DnaJ domain"/>
    <property type="match status" value="1"/>
</dbReference>
<reference evidence="4" key="1">
    <citation type="submission" date="2018-05" db="EMBL/GenBank/DDBJ databases">
        <authorList>
            <person name="Lu D."/>
        </authorList>
    </citation>
    <scope>NUCLEOTIDE SEQUENCE [LARGE SCALE GENOMIC DNA]</scope>
    <source>
        <strain evidence="4">F01</strain>
    </source>
</reference>
<gene>
    <name evidence="3" type="ORF">DIT71_01095</name>
</gene>
<dbReference type="SMART" id="SM00271">
    <property type="entry name" value="DnaJ"/>
    <property type="match status" value="1"/>
</dbReference>
<dbReference type="SUPFAM" id="SSF46565">
    <property type="entry name" value="Chaperone J-domain"/>
    <property type="match status" value="1"/>
</dbReference>
<keyword evidence="4" id="KW-1185">Reference proteome</keyword>
<feature type="domain" description="J" evidence="2">
    <location>
        <begin position="186"/>
        <end position="250"/>
    </location>
</feature>
<dbReference type="CDD" id="cd06257">
    <property type="entry name" value="DnaJ"/>
    <property type="match status" value="1"/>
</dbReference>
<sequence length="251" mass="28715">MTSDSRTNSLPARMEAEFSELLGELSACGHQANELMVRTRLPGWCRRSLFFFLGYIAKSQGRVTEKDVGFAEALMKALKLSQRQRRKAIGHFRKGKAAEHIPAMKALGLRLTRRIWPSPALRVAICLCHAAQLQGRPEKPRRYRCEDAIDQMGLPIRVSDDILESYACKVWITEPEAQPRPSTFEQACQLLGVTRRDSRDIIKRAYRKKVSECHPDKLAQQDLSPAELARAKDRLQRYQQAWELISKRLSV</sequence>
<accession>A0A2V3ZNP8</accession>
<dbReference type="InterPro" id="IPR036869">
    <property type="entry name" value="J_dom_sf"/>
</dbReference>
<dbReference type="Proteomes" id="UP000253987">
    <property type="component" value="Unassembled WGS sequence"/>
</dbReference>
<proteinExistence type="predicted"/>
<evidence type="ECO:0000256" key="1">
    <source>
        <dbReference type="ARBA" id="ARBA00023186"/>
    </source>
</evidence>
<dbReference type="RefSeq" id="WP_114611358.1">
    <property type="nucleotide sequence ID" value="NZ_QFWX01000001.1"/>
</dbReference>
<dbReference type="AlphaFoldDB" id="A0A2V3ZNP8"/>